<feature type="domain" description="N-acetyltransferase" evidence="5">
    <location>
        <begin position="84"/>
        <end position="238"/>
    </location>
</feature>
<proteinExistence type="predicted"/>
<protein>
    <recommendedName>
        <fullName evidence="8">N-acetyltransferase domain-containing protein</fullName>
    </recommendedName>
</protein>
<keyword evidence="7" id="KW-1185">Reference proteome</keyword>
<dbReference type="InterPro" id="IPR036420">
    <property type="entry name" value="BRCT_dom_sf"/>
</dbReference>
<dbReference type="InterPro" id="IPR000182">
    <property type="entry name" value="GNAT_dom"/>
</dbReference>
<dbReference type="PROSITE" id="PS50172">
    <property type="entry name" value="BRCT"/>
    <property type="match status" value="1"/>
</dbReference>
<dbReference type="InterPro" id="IPR001357">
    <property type="entry name" value="BRCT_dom"/>
</dbReference>
<evidence type="ECO:0000256" key="1">
    <source>
        <dbReference type="ARBA" id="ARBA00004123"/>
    </source>
</evidence>
<evidence type="ECO:0000256" key="2">
    <source>
        <dbReference type="ARBA" id="ARBA00022763"/>
    </source>
</evidence>
<dbReference type="GO" id="GO:0006974">
    <property type="term" value="P:DNA damage response"/>
    <property type="evidence" value="ECO:0007669"/>
    <property type="project" value="UniProtKB-KW"/>
</dbReference>
<keyword evidence="2" id="KW-0227">DNA damage</keyword>
<organism evidence="6 7">
    <name type="scientific">Cuscuta europaea</name>
    <name type="common">European dodder</name>
    <dbReference type="NCBI Taxonomy" id="41803"/>
    <lineage>
        <taxon>Eukaryota</taxon>
        <taxon>Viridiplantae</taxon>
        <taxon>Streptophyta</taxon>
        <taxon>Embryophyta</taxon>
        <taxon>Tracheophyta</taxon>
        <taxon>Spermatophyta</taxon>
        <taxon>Magnoliopsida</taxon>
        <taxon>eudicotyledons</taxon>
        <taxon>Gunneridae</taxon>
        <taxon>Pentapetalae</taxon>
        <taxon>asterids</taxon>
        <taxon>lamiids</taxon>
        <taxon>Solanales</taxon>
        <taxon>Convolvulaceae</taxon>
        <taxon>Cuscuteae</taxon>
        <taxon>Cuscuta</taxon>
        <taxon>Cuscuta subgen. Cuscuta</taxon>
    </lineage>
</organism>
<accession>A0A9P1EEA0</accession>
<dbReference type="GO" id="GO:0016747">
    <property type="term" value="F:acyltransferase activity, transferring groups other than amino-acyl groups"/>
    <property type="evidence" value="ECO:0007669"/>
    <property type="project" value="InterPro"/>
</dbReference>
<keyword evidence="3" id="KW-0539">Nucleus</keyword>
<feature type="domain" description="BRCT" evidence="4">
    <location>
        <begin position="432"/>
        <end position="521"/>
    </location>
</feature>
<evidence type="ECO:0000259" key="5">
    <source>
        <dbReference type="PROSITE" id="PS51186"/>
    </source>
</evidence>
<dbReference type="PANTHER" id="PTHR23196">
    <property type="entry name" value="PAX TRANSCRIPTION ACTIVATION DOMAIN INTERACTING PROTEIN"/>
    <property type="match status" value="1"/>
</dbReference>
<dbReference type="Pfam" id="PF00533">
    <property type="entry name" value="BRCT"/>
    <property type="match status" value="1"/>
</dbReference>
<dbReference type="PANTHER" id="PTHR23196:SF8">
    <property type="entry name" value="N-ACETYLTRANSFERASE"/>
    <property type="match status" value="1"/>
</dbReference>
<dbReference type="Gene3D" id="3.40.630.30">
    <property type="match status" value="1"/>
</dbReference>
<dbReference type="OrthoDB" id="342264at2759"/>
<dbReference type="CDD" id="cd18432">
    <property type="entry name" value="BRCT_PAXIP1_rpt6_like"/>
    <property type="match status" value="1"/>
</dbReference>
<comment type="subcellular location">
    <subcellularLocation>
        <location evidence="1">Nucleus</location>
    </subcellularLocation>
</comment>
<dbReference type="Pfam" id="PF00583">
    <property type="entry name" value="Acetyltransf_1"/>
    <property type="match status" value="1"/>
</dbReference>
<comment type="caution">
    <text evidence="6">The sequence shown here is derived from an EMBL/GenBank/DDBJ whole genome shotgun (WGS) entry which is preliminary data.</text>
</comment>
<dbReference type="InterPro" id="IPR016181">
    <property type="entry name" value="Acyl_CoA_acyltransferase"/>
</dbReference>
<dbReference type="Pfam" id="PF16589">
    <property type="entry name" value="BRCT_2"/>
    <property type="match status" value="1"/>
</dbReference>
<dbReference type="CDD" id="cd04301">
    <property type="entry name" value="NAT_SF"/>
    <property type="match status" value="1"/>
</dbReference>
<dbReference type="SUPFAM" id="SSF55729">
    <property type="entry name" value="Acyl-CoA N-acyltransferases (Nat)"/>
    <property type="match status" value="1"/>
</dbReference>
<dbReference type="InterPro" id="IPR051579">
    <property type="entry name" value="DDR_Transcriptional_Reg"/>
</dbReference>
<name>A0A9P1EEA0_CUSEU</name>
<dbReference type="Gene3D" id="3.40.50.10190">
    <property type="entry name" value="BRCT domain"/>
    <property type="match status" value="2"/>
</dbReference>
<gene>
    <name evidence="6" type="ORF">CEURO_LOCUS15095</name>
</gene>
<evidence type="ECO:0000259" key="4">
    <source>
        <dbReference type="PROSITE" id="PS50172"/>
    </source>
</evidence>
<dbReference type="Proteomes" id="UP001152484">
    <property type="component" value="Unassembled WGS sequence"/>
</dbReference>
<evidence type="ECO:0000313" key="7">
    <source>
        <dbReference type="Proteomes" id="UP001152484"/>
    </source>
</evidence>
<dbReference type="GO" id="GO:0005634">
    <property type="term" value="C:nucleus"/>
    <property type="evidence" value="ECO:0007669"/>
    <property type="project" value="UniProtKB-SubCell"/>
</dbReference>
<dbReference type="SUPFAM" id="SSF52113">
    <property type="entry name" value="BRCT domain"/>
    <property type="match status" value="2"/>
</dbReference>
<evidence type="ECO:0008006" key="8">
    <source>
        <dbReference type="Google" id="ProtNLM"/>
    </source>
</evidence>
<dbReference type="SMART" id="SM00292">
    <property type="entry name" value="BRCT"/>
    <property type="match status" value="2"/>
</dbReference>
<evidence type="ECO:0000256" key="3">
    <source>
        <dbReference type="ARBA" id="ARBA00023242"/>
    </source>
</evidence>
<dbReference type="PROSITE" id="PS51186">
    <property type="entry name" value="GNAT"/>
    <property type="match status" value="1"/>
</dbReference>
<dbReference type="EMBL" id="CAMAPE010000038">
    <property type="protein sequence ID" value="CAH9100748.1"/>
    <property type="molecule type" value="Genomic_DNA"/>
</dbReference>
<reference evidence="6" key="1">
    <citation type="submission" date="2022-07" db="EMBL/GenBank/DDBJ databases">
        <authorList>
            <person name="Macas J."/>
            <person name="Novak P."/>
            <person name="Neumann P."/>
        </authorList>
    </citation>
    <scope>NUCLEOTIDE SEQUENCE</scope>
</reference>
<dbReference type="AlphaFoldDB" id="A0A9P1EEA0"/>
<sequence length="639" mass="71644">MAHKESVSLIPSPPPISIGNCQVQVEAKSFESEWTENNLQITFAKDANLKISVMENWNGKVTQCGHQEYGDEENGNYSFQLVNPNERDCITRSLVQEVLNIYAKELPAMKYAANTGKHSLFLDKCVSSGKYYTLVLKFKDSLNHGEVIAATTYQIISADTLYAEIPLAAVRSQYQQKGIGHLLYMELRRRLQNVGIRTVLCWGDKESEGFWLKQGFIVIGQVDAKGKARRLPIRPNIRRMLCFPGGSSLMVSYLNNESPINPPERPVINLPEKNYSSYITQKQDYRVPEGNHPSKEALNHNIRSDMTPHYDPDMMETVNDSDSEGANESELEPCLKQYSFVAPGTNKRTWESSFTSLNSKKVKGGYQTECHLDSNSFLLERNKITSMHKTCDSPTEPDEVDNCPKDPLTRSSKYYYEHKALGVTSERYSSEGIPSLGKDFRIILMNIADDNKKTILTKIIESLGGDVTSDGSICTHVVTGRVRKTLNFCKALCSGSWIVSSSWLKESYRNGRFVDEMPFILKDEDYEVKYGIELKEAVFRTRVHPHSLLDGYDICLAAHVQPPASMLSSIVKSAGGNILGGLDKVKDVNRTIFVACEEDIDEALLAAQKGIRCFSSEGFMNCIMKQQLDLGASQFAVSL</sequence>
<evidence type="ECO:0000313" key="6">
    <source>
        <dbReference type="EMBL" id="CAH9100748.1"/>
    </source>
</evidence>